<evidence type="ECO:0008006" key="8">
    <source>
        <dbReference type="Google" id="ProtNLM"/>
    </source>
</evidence>
<name>A0A524RMH6_9CHRO</name>
<gene>
    <name evidence="6" type="ORF">ERJ67_07765</name>
</gene>
<dbReference type="InterPro" id="IPR041247">
    <property type="entry name" value="Rad52_fam"/>
</dbReference>
<dbReference type="EMBL" id="SRMO01000072">
    <property type="protein sequence ID" value="TGG91634.1"/>
    <property type="molecule type" value="Genomic_DNA"/>
</dbReference>
<sequence>MASSFSAEQIASLSAPLDRANVRQREQGRIKLSYLEGWHVIAEANRIFGFDGWQRETIEVRCVHQAERPINVRGGREQKAGWGVTYTARVRITVGSPDSAAVIREGCGAGHGIDTDLGQAHESALKEAETDGMKRALMTFGSQFGLALYDPQQREVTGPAAGEERGPTAQGDGGQLPAARSGDSQRHSSQAEQSRQPEHPAVGQTDPALAPLNPATIEQLHTSIRSLPRPALEALIRAFRKRFQIPAEAPSIANRILQKHHQEWIEAFLARQQARRTVLQHA</sequence>
<evidence type="ECO:0000256" key="3">
    <source>
        <dbReference type="ARBA" id="ARBA00023172"/>
    </source>
</evidence>
<reference evidence="6 7" key="1">
    <citation type="journal article" date="2019" name="mSystems">
        <title>Life at home and on the roam: Genomic adaptions reflect the dual lifestyle of an intracellular, facultative symbiont.</title>
        <authorList>
            <person name="Burgsdorf I."/>
        </authorList>
    </citation>
    <scope>NUCLEOTIDE SEQUENCE [LARGE SCALE GENOMIC DNA]</scope>
    <source>
        <strain evidence="6">277cV</strain>
    </source>
</reference>
<dbReference type="Gene3D" id="3.30.390.80">
    <property type="entry name" value="DNA repair protein Rad52/59/22"/>
    <property type="match status" value="1"/>
</dbReference>
<evidence type="ECO:0000313" key="7">
    <source>
        <dbReference type="Proteomes" id="UP000317990"/>
    </source>
</evidence>
<keyword evidence="4" id="KW-0234">DNA repair</keyword>
<dbReference type="AlphaFoldDB" id="A0A524RMH6"/>
<comment type="similarity">
    <text evidence="1">Belongs to the RAD52 family.</text>
</comment>
<feature type="region of interest" description="Disordered" evidence="5">
    <location>
        <begin position="155"/>
        <end position="209"/>
    </location>
</feature>
<proteinExistence type="inferred from homology"/>
<dbReference type="GO" id="GO:0045002">
    <property type="term" value="P:double-strand break repair via single-strand annealing"/>
    <property type="evidence" value="ECO:0007669"/>
    <property type="project" value="TreeGrafter"/>
</dbReference>
<protein>
    <recommendedName>
        <fullName evidence="8">DNA repair protein Rad52</fullName>
    </recommendedName>
</protein>
<dbReference type="Pfam" id="PF04098">
    <property type="entry name" value="Rad52_Rad22"/>
    <property type="match status" value="1"/>
</dbReference>
<keyword evidence="2" id="KW-0227">DNA damage</keyword>
<evidence type="ECO:0000256" key="4">
    <source>
        <dbReference type="ARBA" id="ARBA00023204"/>
    </source>
</evidence>
<dbReference type="InterPro" id="IPR007232">
    <property type="entry name" value="Rad52_Rad59_Rad22"/>
</dbReference>
<dbReference type="GO" id="GO:0000724">
    <property type="term" value="P:double-strand break repair via homologous recombination"/>
    <property type="evidence" value="ECO:0007669"/>
    <property type="project" value="TreeGrafter"/>
</dbReference>
<evidence type="ECO:0000256" key="5">
    <source>
        <dbReference type="SAM" id="MobiDB-lite"/>
    </source>
</evidence>
<evidence type="ECO:0000313" key="6">
    <source>
        <dbReference type="EMBL" id="TGG91634.1"/>
    </source>
</evidence>
<dbReference type="PANTHER" id="PTHR12132:SF1">
    <property type="entry name" value="DNA REPAIR PROTEIN RAD52 HOMOLOG"/>
    <property type="match status" value="1"/>
</dbReference>
<accession>A0A524RMH6</accession>
<dbReference type="SUPFAM" id="SSF54768">
    <property type="entry name" value="dsRNA-binding domain-like"/>
    <property type="match status" value="1"/>
</dbReference>
<comment type="caution">
    <text evidence="6">The sequence shown here is derived from an EMBL/GenBank/DDBJ whole genome shotgun (WGS) entry which is preliminary data.</text>
</comment>
<organism evidence="6 7">
    <name type="scientific">Aphanocapsa feldmannii 277cV</name>
    <dbReference type="NCBI Taxonomy" id="2507553"/>
    <lineage>
        <taxon>Bacteria</taxon>
        <taxon>Bacillati</taxon>
        <taxon>Cyanobacteriota</taxon>
        <taxon>Cyanophyceae</taxon>
        <taxon>Oscillatoriophycideae</taxon>
        <taxon>Chroococcales</taxon>
        <taxon>Microcystaceae</taxon>
        <taxon>Aphanocapsa</taxon>
    </lineage>
</organism>
<dbReference type="GO" id="GO:0006312">
    <property type="term" value="P:mitotic recombination"/>
    <property type="evidence" value="ECO:0007669"/>
    <property type="project" value="TreeGrafter"/>
</dbReference>
<evidence type="ECO:0000256" key="1">
    <source>
        <dbReference type="ARBA" id="ARBA00006638"/>
    </source>
</evidence>
<evidence type="ECO:0000256" key="2">
    <source>
        <dbReference type="ARBA" id="ARBA00022763"/>
    </source>
</evidence>
<keyword evidence="3" id="KW-0233">DNA recombination</keyword>
<dbReference type="PANTHER" id="PTHR12132">
    <property type="entry name" value="DNA REPAIR AND RECOMBINATION PROTEIN RAD52, RAD59"/>
    <property type="match status" value="1"/>
</dbReference>
<dbReference type="Proteomes" id="UP000317990">
    <property type="component" value="Unassembled WGS sequence"/>
</dbReference>
<dbReference type="InterPro" id="IPR042525">
    <property type="entry name" value="Rad52_Rad59_Rad22_sf"/>
</dbReference>